<dbReference type="Gene3D" id="2.40.100.10">
    <property type="entry name" value="Cyclophilin-like"/>
    <property type="match status" value="1"/>
</dbReference>
<reference evidence="4" key="2">
    <citation type="submission" date="2020-09" db="EMBL/GenBank/DDBJ databases">
        <authorList>
            <person name="Sun Q."/>
            <person name="Zhou Y."/>
        </authorList>
    </citation>
    <scope>NUCLEOTIDE SEQUENCE</scope>
    <source>
        <strain evidence="4">CGMCC 1.15085</strain>
    </source>
</reference>
<dbReference type="PANTHER" id="PTHR45625:SF3">
    <property type="entry name" value="PEPTIDYL-PROLYL CIS-TRANS ISOMERASE B-RELATED"/>
    <property type="match status" value="1"/>
</dbReference>
<name>A0A916WW02_9MICO</name>
<comment type="caution">
    <text evidence="4">The sequence shown here is derived from an EMBL/GenBank/DDBJ whole genome shotgun (WGS) entry which is preliminary data.</text>
</comment>
<dbReference type="PROSITE" id="PS50072">
    <property type="entry name" value="CSA_PPIASE_2"/>
    <property type="match status" value="1"/>
</dbReference>
<gene>
    <name evidence="4" type="ORF">GCM10011492_29560</name>
</gene>
<reference evidence="4" key="1">
    <citation type="journal article" date="2014" name="Int. J. Syst. Evol. Microbiol.">
        <title>Complete genome sequence of Corynebacterium casei LMG S-19264T (=DSM 44701T), isolated from a smear-ripened cheese.</title>
        <authorList>
            <consortium name="US DOE Joint Genome Institute (JGI-PGF)"/>
            <person name="Walter F."/>
            <person name="Albersmeier A."/>
            <person name="Kalinowski J."/>
            <person name="Ruckert C."/>
        </authorList>
    </citation>
    <scope>NUCLEOTIDE SEQUENCE</scope>
    <source>
        <strain evidence="4">CGMCC 1.15085</strain>
    </source>
</reference>
<keyword evidence="2" id="KW-0697">Rotamase</keyword>
<sequence length="245" mass="25077">MRLNRTRSVIGVACLVTTFGLAACGSSSTGTSAAGDSMAGSPAASAQTLGVTGTKLHCRKAPAPPTSTEQQKLPSKAIAQGKTFTAVLHTNCGDVTVELYGDKAPQTVASFLQLAKGYWNHSPCHRLTTQGIYVLQCGDPTGTGKGNPGYGFGIENAPEDGDYPAGTLAMARTADPDSNGGQFFIVYDDTQLPTDSGGYSIFGKVVGGMKIVNAVAKTGTNSPSGDGAPTQPISILKVTVTEKKA</sequence>
<evidence type="ECO:0000313" key="4">
    <source>
        <dbReference type="EMBL" id="GGB36910.1"/>
    </source>
</evidence>
<feature type="signal peptide" evidence="2">
    <location>
        <begin position="1"/>
        <end position="22"/>
    </location>
</feature>
<keyword evidence="2" id="KW-0732">Signal</keyword>
<evidence type="ECO:0000313" key="5">
    <source>
        <dbReference type="Proteomes" id="UP000636793"/>
    </source>
</evidence>
<organism evidence="4 5">
    <name type="scientific">Flexivirga endophytica</name>
    <dbReference type="NCBI Taxonomy" id="1849103"/>
    <lineage>
        <taxon>Bacteria</taxon>
        <taxon>Bacillati</taxon>
        <taxon>Actinomycetota</taxon>
        <taxon>Actinomycetes</taxon>
        <taxon>Micrococcales</taxon>
        <taxon>Dermacoccaceae</taxon>
        <taxon>Flexivirga</taxon>
    </lineage>
</organism>
<evidence type="ECO:0000256" key="1">
    <source>
        <dbReference type="ARBA" id="ARBA00002388"/>
    </source>
</evidence>
<dbReference type="InterPro" id="IPR002130">
    <property type="entry name" value="Cyclophilin-type_PPIase_dom"/>
</dbReference>
<accession>A0A916WW02</accession>
<proteinExistence type="inferred from homology"/>
<keyword evidence="5" id="KW-1185">Reference proteome</keyword>
<dbReference type="Proteomes" id="UP000636793">
    <property type="component" value="Unassembled WGS sequence"/>
</dbReference>
<dbReference type="AlphaFoldDB" id="A0A916WW02"/>
<dbReference type="Pfam" id="PF00160">
    <property type="entry name" value="Pro_isomerase"/>
    <property type="match status" value="1"/>
</dbReference>
<dbReference type="SUPFAM" id="SSF50891">
    <property type="entry name" value="Cyclophilin-like"/>
    <property type="match status" value="1"/>
</dbReference>
<dbReference type="PROSITE" id="PS51257">
    <property type="entry name" value="PROKAR_LIPOPROTEIN"/>
    <property type="match status" value="1"/>
</dbReference>
<comment type="similarity">
    <text evidence="2">Belongs to the cyclophilin-type PPIase family.</text>
</comment>
<dbReference type="EMBL" id="BMHI01000004">
    <property type="protein sequence ID" value="GGB36910.1"/>
    <property type="molecule type" value="Genomic_DNA"/>
</dbReference>
<feature type="chain" id="PRO_5038162224" description="Peptidyl-prolyl cis-trans isomerase" evidence="2">
    <location>
        <begin position="23"/>
        <end position="245"/>
    </location>
</feature>
<comment type="catalytic activity">
    <reaction evidence="2">
        <text>[protein]-peptidylproline (omega=180) = [protein]-peptidylproline (omega=0)</text>
        <dbReference type="Rhea" id="RHEA:16237"/>
        <dbReference type="Rhea" id="RHEA-COMP:10747"/>
        <dbReference type="Rhea" id="RHEA-COMP:10748"/>
        <dbReference type="ChEBI" id="CHEBI:83833"/>
        <dbReference type="ChEBI" id="CHEBI:83834"/>
        <dbReference type="EC" id="5.2.1.8"/>
    </reaction>
</comment>
<dbReference type="InterPro" id="IPR044666">
    <property type="entry name" value="Cyclophilin_A-like"/>
</dbReference>
<dbReference type="EC" id="5.2.1.8" evidence="2"/>
<dbReference type="GO" id="GO:0003755">
    <property type="term" value="F:peptidyl-prolyl cis-trans isomerase activity"/>
    <property type="evidence" value="ECO:0007669"/>
    <property type="project" value="UniProtKB-UniRule"/>
</dbReference>
<feature type="domain" description="PPIase cyclophilin-type" evidence="3">
    <location>
        <begin position="93"/>
        <end position="240"/>
    </location>
</feature>
<evidence type="ECO:0000256" key="2">
    <source>
        <dbReference type="RuleBase" id="RU363019"/>
    </source>
</evidence>
<dbReference type="InterPro" id="IPR029000">
    <property type="entry name" value="Cyclophilin-like_dom_sf"/>
</dbReference>
<dbReference type="PRINTS" id="PR00153">
    <property type="entry name" value="CSAPPISMRASE"/>
</dbReference>
<comment type="function">
    <text evidence="1 2">PPIases accelerate the folding of proteins. It catalyzes the cis-trans isomerization of proline imidic peptide bonds in oligopeptides.</text>
</comment>
<dbReference type="PANTHER" id="PTHR45625">
    <property type="entry name" value="PEPTIDYL-PROLYL CIS-TRANS ISOMERASE-RELATED"/>
    <property type="match status" value="1"/>
</dbReference>
<protein>
    <recommendedName>
        <fullName evidence="2">Peptidyl-prolyl cis-trans isomerase</fullName>
        <shortName evidence="2">PPIase</shortName>
        <ecNumber evidence="2">5.2.1.8</ecNumber>
    </recommendedName>
</protein>
<evidence type="ECO:0000259" key="3">
    <source>
        <dbReference type="PROSITE" id="PS50072"/>
    </source>
</evidence>
<keyword evidence="2 4" id="KW-0413">Isomerase</keyword>